<organism evidence="1">
    <name type="scientific">Arundo donax</name>
    <name type="common">Giant reed</name>
    <name type="synonym">Donax arundinaceus</name>
    <dbReference type="NCBI Taxonomy" id="35708"/>
    <lineage>
        <taxon>Eukaryota</taxon>
        <taxon>Viridiplantae</taxon>
        <taxon>Streptophyta</taxon>
        <taxon>Embryophyta</taxon>
        <taxon>Tracheophyta</taxon>
        <taxon>Spermatophyta</taxon>
        <taxon>Magnoliopsida</taxon>
        <taxon>Liliopsida</taxon>
        <taxon>Poales</taxon>
        <taxon>Poaceae</taxon>
        <taxon>PACMAD clade</taxon>
        <taxon>Arundinoideae</taxon>
        <taxon>Arundineae</taxon>
        <taxon>Arundo</taxon>
    </lineage>
</organism>
<name>A0A0A9H9S3_ARUDO</name>
<evidence type="ECO:0000313" key="1">
    <source>
        <dbReference type="EMBL" id="JAE29618.1"/>
    </source>
</evidence>
<reference evidence="1" key="2">
    <citation type="journal article" date="2015" name="Data Brief">
        <title>Shoot transcriptome of the giant reed, Arundo donax.</title>
        <authorList>
            <person name="Barrero R.A."/>
            <person name="Guerrero F.D."/>
            <person name="Moolhuijzen P."/>
            <person name="Goolsby J.A."/>
            <person name="Tidwell J."/>
            <person name="Bellgard S.E."/>
            <person name="Bellgard M.I."/>
        </authorList>
    </citation>
    <scope>NUCLEOTIDE SEQUENCE</scope>
    <source>
        <tissue evidence="1">Shoot tissue taken approximately 20 cm above the soil surface</tissue>
    </source>
</reference>
<reference evidence="1" key="1">
    <citation type="submission" date="2014-09" db="EMBL/GenBank/DDBJ databases">
        <authorList>
            <person name="Magalhaes I.L.F."/>
            <person name="Oliveira U."/>
            <person name="Santos F.R."/>
            <person name="Vidigal T.H.D.A."/>
            <person name="Brescovit A.D."/>
            <person name="Santos A.J."/>
        </authorList>
    </citation>
    <scope>NUCLEOTIDE SEQUENCE</scope>
    <source>
        <tissue evidence="1">Shoot tissue taken approximately 20 cm above the soil surface</tissue>
    </source>
</reference>
<dbReference type="EMBL" id="GBRH01168278">
    <property type="protein sequence ID" value="JAE29618.1"/>
    <property type="molecule type" value="Transcribed_RNA"/>
</dbReference>
<protein>
    <submittedName>
        <fullName evidence="1">Uncharacterized protein</fullName>
    </submittedName>
</protein>
<proteinExistence type="predicted"/>
<sequence length="103" mass="12133">MPWMDIPILCKEFQHAGCGGHYSCSLTMAVHGRQKVLLHLQAAICSRIEKYFLSSTFLLMWQHPFHLELPCFRVVCWSELRIDMFFIGPITTLTSQWVYWIKI</sequence>
<accession>A0A0A9H9S3</accession>
<dbReference type="AlphaFoldDB" id="A0A0A9H9S3"/>